<accession>A0ABX7R838</accession>
<dbReference type="EC" id="2.7.13.3" evidence="3"/>
<dbReference type="PROSITE" id="PS50885">
    <property type="entry name" value="HAMP"/>
    <property type="match status" value="1"/>
</dbReference>
<dbReference type="InterPro" id="IPR050428">
    <property type="entry name" value="TCS_sensor_his_kinase"/>
</dbReference>
<evidence type="ECO:0000256" key="10">
    <source>
        <dbReference type="ARBA" id="ARBA00023136"/>
    </source>
</evidence>
<dbReference type="InterPro" id="IPR004358">
    <property type="entry name" value="Sig_transdc_His_kin-like_C"/>
</dbReference>
<keyword evidence="10 11" id="KW-0472">Membrane</keyword>
<keyword evidence="15" id="KW-1185">Reference proteome</keyword>
<sequence>MAMPWLRSTSARLALAVMASFLIAFVLLGAGVYLAVSTLLLQDARELVRTDASGLAEVQRDSGSAALVEELQGRIAAPEDPDAVYALFNRDGRAVVATTGMQAHATTAARWITFDAADAGDSDGHRRVIAHLQPLADGSTLLVGLRLHSQDRFLALMLRTALAALLVAATLGALVGWLTSRWVSGRLRSLDATAERVGGGELALRVPLDGSDDAFDRLARRFNGMLDRIEDLLGGVRHATDHIAHDLRTPLTRLRNGLEELRRQPGDPGRDAALDAAVAETDQLLRTFASLLWLARIEAQAPAQDEPQLELAALVADAVELYTPSAGERGIRLHADLQPTQVRGDRDQLFQLLVNLLDNALKYAPGDSAVDVRLQATPQGALLQIDDQGPGIPAAERERVFDRFQRLESHRGSPGSGLGLSLVRAIVHRHGGRIVLLDQAPGLRVQVLLPPIHTDSAW</sequence>
<dbReference type="Gene3D" id="1.10.287.130">
    <property type="match status" value="1"/>
</dbReference>
<dbReference type="SUPFAM" id="SSF158472">
    <property type="entry name" value="HAMP domain-like"/>
    <property type="match status" value="1"/>
</dbReference>
<comment type="catalytic activity">
    <reaction evidence="1">
        <text>ATP + protein L-histidine = ADP + protein N-phospho-L-histidine.</text>
        <dbReference type="EC" id="2.7.13.3"/>
    </reaction>
</comment>
<feature type="domain" description="Histidine kinase" evidence="12">
    <location>
        <begin position="242"/>
        <end position="453"/>
    </location>
</feature>
<evidence type="ECO:0000313" key="14">
    <source>
        <dbReference type="EMBL" id="QSX73678.1"/>
    </source>
</evidence>
<evidence type="ECO:0000259" key="13">
    <source>
        <dbReference type="PROSITE" id="PS50885"/>
    </source>
</evidence>
<keyword evidence="9" id="KW-0902">Two-component regulatory system</keyword>
<dbReference type="InterPro" id="IPR003660">
    <property type="entry name" value="HAMP_dom"/>
</dbReference>
<organism evidence="14 15">
    <name type="scientific">Lysobacter arenosi</name>
    <dbReference type="NCBI Taxonomy" id="2795387"/>
    <lineage>
        <taxon>Bacteria</taxon>
        <taxon>Pseudomonadati</taxon>
        <taxon>Pseudomonadota</taxon>
        <taxon>Gammaproteobacteria</taxon>
        <taxon>Lysobacterales</taxon>
        <taxon>Lysobacteraceae</taxon>
        <taxon>Lysobacter</taxon>
    </lineage>
</organism>
<dbReference type="PROSITE" id="PS50109">
    <property type="entry name" value="HIS_KIN"/>
    <property type="match status" value="1"/>
</dbReference>
<keyword evidence="8 11" id="KW-1133">Transmembrane helix</keyword>
<keyword evidence="6 11" id="KW-0812">Transmembrane</keyword>
<dbReference type="Proteomes" id="UP000663400">
    <property type="component" value="Chromosome"/>
</dbReference>
<evidence type="ECO:0000256" key="7">
    <source>
        <dbReference type="ARBA" id="ARBA00022777"/>
    </source>
</evidence>
<dbReference type="PANTHER" id="PTHR45436">
    <property type="entry name" value="SENSOR HISTIDINE KINASE YKOH"/>
    <property type="match status" value="1"/>
</dbReference>
<evidence type="ECO:0000256" key="4">
    <source>
        <dbReference type="ARBA" id="ARBA00022553"/>
    </source>
</evidence>
<dbReference type="SMART" id="SM00388">
    <property type="entry name" value="HisKA"/>
    <property type="match status" value="1"/>
</dbReference>
<keyword evidence="7" id="KW-0418">Kinase</keyword>
<dbReference type="Gene3D" id="3.30.565.10">
    <property type="entry name" value="Histidine kinase-like ATPase, C-terminal domain"/>
    <property type="match status" value="1"/>
</dbReference>
<dbReference type="CDD" id="cd00075">
    <property type="entry name" value="HATPase"/>
    <property type="match status" value="1"/>
</dbReference>
<comment type="subcellular location">
    <subcellularLocation>
        <location evidence="2">Membrane</location>
    </subcellularLocation>
</comment>
<gene>
    <name evidence="14" type="ORF">HIV01_010535</name>
</gene>
<feature type="domain" description="HAMP" evidence="13">
    <location>
        <begin position="181"/>
        <end position="234"/>
    </location>
</feature>
<dbReference type="InterPro" id="IPR036890">
    <property type="entry name" value="HATPase_C_sf"/>
</dbReference>
<dbReference type="InterPro" id="IPR003661">
    <property type="entry name" value="HisK_dim/P_dom"/>
</dbReference>
<protein>
    <recommendedName>
        <fullName evidence="3">histidine kinase</fullName>
        <ecNumber evidence="3">2.7.13.3</ecNumber>
    </recommendedName>
</protein>
<dbReference type="RefSeq" id="WP_200606950.1">
    <property type="nucleotide sequence ID" value="NZ_CP071517.1"/>
</dbReference>
<evidence type="ECO:0000256" key="5">
    <source>
        <dbReference type="ARBA" id="ARBA00022679"/>
    </source>
</evidence>
<evidence type="ECO:0000256" key="8">
    <source>
        <dbReference type="ARBA" id="ARBA00022989"/>
    </source>
</evidence>
<dbReference type="SUPFAM" id="SSF47384">
    <property type="entry name" value="Homodimeric domain of signal transducing histidine kinase"/>
    <property type="match status" value="1"/>
</dbReference>
<evidence type="ECO:0000256" key="1">
    <source>
        <dbReference type="ARBA" id="ARBA00000085"/>
    </source>
</evidence>
<dbReference type="Pfam" id="PF02518">
    <property type="entry name" value="HATPase_c"/>
    <property type="match status" value="1"/>
</dbReference>
<evidence type="ECO:0000256" key="6">
    <source>
        <dbReference type="ARBA" id="ARBA00022692"/>
    </source>
</evidence>
<dbReference type="InterPro" id="IPR036097">
    <property type="entry name" value="HisK_dim/P_sf"/>
</dbReference>
<keyword evidence="5" id="KW-0808">Transferase</keyword>
<dbReference type="CDD" id="cd00082">
    <property type="entry name" value="HisKA"/>
    <property type="match status" value="1"/>
</dbReference>
<evidence type="ECO:0000256" key="3">
    <source>
        <dbReference type="ARBA" id="ARBA00012438"/>
    </source>
</evidence>
<keyword evidence="4" id="KW-0597">Phosphoprotein</keyword>
<dbReference type="SMART" id="SM00387">
    <property type="entry name" value="HATPase_c"/>
    <property type="match status" value="1"/>
</dbReference>
<dbReference type="SMART" id="SM00304">
    <property type="entry name" value="HAMP"/>
    <property type="match status" value="1"/>
</dbReference>
<feature type="transmembrane region" description="Helical" evidence="11">
    <location>
        <begin position="156"/>
        <end position="178"/>
    </location>
</feature>
<dbReference type="Pfam" id="PF00512">
    <property type="entry name" value="HisKA"/>
    <property type="match status" value="1"/>
</dbReference>
<dbReference type="Pfam" id="PF00672">
    <property type="entry name" value="HAMP"/>
    <property type="match status" value="1"/>
</dbReference>
<feature type="transmembrane region" description="Helical" evidence="11">
    <location>
        <begin position="13"/>
        <end position="36"/>
    </location>
</feature>
<reference evidence="14 15" key="1">
    <citation type="submission" date="2021-02" db="EMBL/GenBank/DDBJ databases">
        <title>Lysobacter arenosi sp. nov., isolated from soil of gangwondo yeongwol, south Korea.</title>
        <authorList>
            <person name="Kim K.R."/>
            <person name="Kim K.H."/>
            <person name="Jeon C.O."/>
        </authorList>
    </citation>
    <scope>NUCLEOTIDE SEQUENCE [LARGE SCALE GENOMIC DNA]</scope>
    <source>
        <strain evidence="14 15">R7</strain>
    </source>
</reference>
<evidence type="ECO:0000259" key="12">
    <source>
        <dbReference type="PROSITE" id="PS50109"/>
    </source>
</evidence>
<dbReference type="InterPro" id="IPR003594">
    <property type="entry name" value="HATPase_dom"/>
</dbReference>
<evidence type="ECO:0000256" key="11">
    <source>
        <dbReference type="SAM" id="Phobius"/>
    </source>
</evidence>
<evidence type="ECO:0000313" key="15">
    <source>
        <dbReference type="Proteomes" id="UP000663400"/>
    </source>
</evidence>
<dbReference type="PANTHER" id="PTHR45436:SF8">
    <property type="entry name" value="HISTIDINE KINASE"/>
    <property type="match status" value="1"/>
</dbReference>
<evidence type="ECO:0000256" key="9">
    <source>
        <dbReference type="ARBA" id="ARBA00023012"/>
    </source>
</evidence>
<dbReference type="CDD" id="cd06225">
    <property type="entry name" value="HAMP"/>
    <property type="match status" value="1"/>
</dbReference>
<dbReference type="EMBL" id="CP071517">
    <property type="protein sequence ID" value="QSX73678.1"/>
    <property type="molecule type" value="Genomic_DNA"/>
</dbReference>
<dbReference type="SUPFAM" id="SSF55874">
    <property type="entry name" value="ATPase domain of HSP90 chaperone/DNA topoisomerase II/histidine kinase"/>
    <property type="match status" value="1"/>
</dbReference>
<evidence type="ECO:0000256" key="2">
    <source>
        <dbReference type="ARBA" id="ARBA00004370"/>
    </source>
</evidence>
<proteinExistence type="predicted"/>
<dbReference type="Gene3D" id="6.10.340.10">
    <property type="match status" value="1"/>
</dbReference>
<dbReference type="InterPro" id="IPR005467">
    <property type="entry name" value="His_kinase_dom"/>
</dbReference>
<dbReference type="PRINTS" id="PR00344">
    <property type="entry name" value="BCTRLSENSOR"/>
</dbReference>
<name>A0ABX7R838_9GAMM</name>